<reference evidence="3" key="1">
    <citation type="journal article" date="2022" name="bioRxiv">
        <title>Sequencing and chromosome-scale assembly of the giantPleurodeles waltlgenome.</title>
        <authorList>
            <person name="Brown T."/>
            <person name="Elewa A."/>
            <person name="Iarovenko S."/>
            <person name="Subramanian E."/>
            <person name="Araus A.J."/>
            <person name="Petzold A."/>
            <person name="Susuki M."/>
            <person name="Suzuki K.-i.T."/>
            <person name="Hayashi T."/>
            <person name="Toyoda A."/>
            <person name="Oliveira C."/>
            <person name="Osipova E."/>
            <person name="Leigh N.D."/>
            <person name="Simon A."/>
            <person name="Yun M.H."/>
        </authorList>
    </citation>
    <scope>NUCLEOTIDE SEQUENCE</scope>
    <source>
        <strain evidence="3">20211129_DDA</strain>
        <tissue evidence="3">Liver</tissue>
    </source>
</reference>
<dbReference type="InterPro" id="IPR022047">
    <property type="entry name" value="Microcephalin-like"/>
</dbReference>
<dbReference type="SUPFAM" id="SSF52113">
    <property type="entry name" value="BRCT domain"/>
    <property type="match status" value="1"/>
</dbReference>
<comment type="caution">
    <text evidence="3">The sequence shown here is derived from an EMBL/GenBank/DDBJ whole genome shotgun (WGS) entry which is preliminary data.</text>
</comment>
<feature type="domain" description="BRCT" evidence="2">
    <location>
        <begin position="7"/>
        <end position="99"/>
    </location>
</feature>
<feature type="region of interest" description="Disordered" evidence="1">
    <location>
        <begin position="195"/>
        <end position="227"/>
    </location>
</feature>
<proteinExistence type="predicted"/>
<evidence type="ECO:0000313" key="4">
    <source>
        <dbReference type="Proteomes" id="UP001066276"/>
    </source>
</evidence>
<feature type="compositionally biased region" description="Polar residues" evidence="1">
    <location>
        <begin position="553"/>
        <end position="569"/>
    </location>
</feature>
<sequence length="680" mass="75191">MDVTGPDRGAILRGVVAYVEVWSSNRTENYSKTFAQQLLDLGAKVSKFFNKEVTHVVFKDGHQGTWKKATKTGVKLVSVLWVEKCIEAGLHIDESSFPAINTNDGLPQLIKKKRKCMQPKDFIEKTPETDRRLQRKFDKMAKELDVQKATAGFDVPVLLFDEDGELMYSPKTTVVHRGNAMEKRIQEMKYRREHLSPTASQMSQPSIQSSGPAFIPSLGDTPSASADHSFPEDVISETLNSSFEDLFGKPRNIKMKAVVLYKDDNCASALKLNREHTSPPLPSPDPFQLTPVKDKRTLPLGRPSLVGEGNEPSVLEKKRLFESSASNAVPTEGMSSSPVVLKSDNTICDTPSHVNTTEKNRISSAFKSACEVFSEHFTNEESRDCLTSNGFGKKPVRNVKSTSSLKSTALTSAQSNMKKCILPELLTPPPMTSKSSDTKNKKFSYEDFFSAPKQKKNKSILNRFSLGALSRKSPSPPPVVARKQQALTKRRRSTEESDDVISNQSKKRSRTFQIRVVPHSKLKIPTLKGQSKSTSPLNGLPKSKRHDKPSAVSYMTNDSKSSTKTSQRTEVVCTLVQPSSSKVPNMNTRSTQAHSFSKTLESTVFTPPPVKEKNKQANMVKEISVGSIASLQSSDYTHDGTEPSSIEIPASTLTLIHCTKPGMSTGEKKEFPIKKLSLSM</sequence>
<evidence type="ECO:0000259" key="2">
    <source>
        <dbReference type="PROSITE" id="PS50172"/>
    </source>
</evidence>
<dbReference type="InterPro" id="IPR001357">
    <property type="entry name" value="BRCT_dom"/>
</dbReference>
<evidence type="ECO:0000256" key="1">
    <source>
        <dbReference type="SAM" id="MobiDB-lite"/>
    </source>
</evidence>
<feature type="compositionally biased region" description="Polar residues" evidence="1">
    <location>
        <begin position="528"/>
        <end position="537"/>
    </location>
</feature>
<feature type="compositionally biased region" description="Polar residues" evidence="1">
    <location>
        <begin position="197"/>
        <end position="211"/>
    </location>
</feature>
<feature type="region of interest" description="Disordered" evidence="1">
    <location>
        <begin position="526"/>
        <end position="570"/>
    </location>
</feature>
<dbReference type="EMBL" id="JANPWB010000009">
    <property type="protein sequence ID" value="KAJ1150330.1"/>
    <property type="molecule type" value="Genomic_DNA"/>
</dbReference>
<name>A0AAV7RDZ3_PLEWA</name>
<dbReference type="PROSITE" id="PS50172">
    <property type="entry name" value="BRCT"/>
    <property type="match status" value="1"/>
</dbReference>
<dbReference type="PANTHER" id="PTHR14625">
    <property type="entry name" value="MICROCEPHALIN"/>
    <property type="match status" value="1"/>
</dbReference>
<organism evidence="3 4">
    <name type="scientific">Pleurodeles waltl</name>
    <name type="common">Iberian ribbed newt</name>
    <dbReference type="NCBI Taxonomy" id="8319"/>
    <lineage>
        <taxon>Eukaryota</taxon>
        <taxon>Metazoa</taxon>
        <taxon>Chordata</taxon>
        <taxon>Craniata</taxon>
        <taxon>Vertebrata</taxon>
        <taxon>Euteleostomi</taxon>
        <taxon>Amphibia</taxon>
        <taxon>Batrachia</taxon>
        <taxon>Caudata</taxon>
        <taxon>Salamandroidea</taxon>
        <taxon>Salamandridae</taxon>
        <taxon>Pleurodelinae</taxon>
        <taxon>Pleurodeles</taxon>
    </lineage>
</organism>
<dbReference type="GO" id="GO:0000278">
    <property type="term" value="P:mitotic cell cycle"/>
    <property type="evidence" value="ECO:0007669"/>
    <property type="project" value="TreeGrafter"/>
</dbReference>
<feature type="region of interest" description="Disordered" evidence="1">
    <location>
        <begin position="467"/>
        <end position="511"/>
    </location>
</feature>
<dbReference type="Gene3D" id="3.40.50.10190">
    <property type="entry name" value="BRCT domain"/>
    <property type="match status" value="1"/>
</dbReference>
<accession>A0AAV7RDZ3</accession>
<evidence type="ECO:0000313" key="3">
    <source>
        <dbReference type="EMBL" id="KAJ1150330.1"/>
    </source>
</evidence>
<keyword evidence="4" id="KW-1185">Reference proteome</keyword>
<dbReference type="PANTHER" id="PTHR14625:SF3">
    <property type="entry name" value="MICROCEPHALIN"/>
    <property type="match status" value="1"/>
</dbReference>
<protein>
    <recommendedName>
        <fullName evidence="2">BRCT domain-containing protein</fullName>
    </recommendedName>
</protein>
<dbReference type="AlphaFoldDB" id="A0AAV7RDZ3"/>
<dbReference type="Pfam" id="PF12738">
    <property type="entry name" value="PTCB-BRCT"/>
    <property type="match status" value="1"/>
</dbReference>
<dbReference type="Proteomes" id="UP001066276">
    <property type="component" value="Chromosome 5"/>
</dbReference>
<dbReference type="SMART" id="SM00292">
    <property type="entry name" value="BRCT"/>
    <property type="match status" value="1"/>
</dbReference>
<feature type="region of interest" description="Disordered" evidence="1">
    <location>
        <begin position="273"/>
        <end position="313"/>
    </location>
</feature>
<gene>
    <name evidence="3" type="ORF">NDU88_003124</name>
</gene>
<dbReference type="CDD" id="cd17716">
    <property type="entry name" value="BRCT_microcephalin_rpt1"/>
    <property type="match status" value="1"/>
</dbReference>
<dbReference type="InterPro" id="IPR036420">
    <property type="entry name" value="BRCT_dom_sf"/>
</dbReference>